<dbReference type="InterPro" id="IPR027417">
    <property type="entry name" value="P-loop_NTPase"/>
</dbReference>
<gene>
    <name evidence="8" type="ORF">BN2476_680062</name>
</gene>
<dbReference type="PANTHER" id="PTHR42788">
    <property type="entry name" value="TAURINE IMPORT ATP-BINDING PROTEIN-RELATED"/>
    <property type="match status" value="1"/>
</dbReference>
<dbReference type="InterPro" id="IPR003439">
    <property type="entry name" value="ABC_transporter-like_ATP-bd"/>
</dbReference>
<dbReference type="Pfam" id="PF00005">
    <property type="entry name" value="ABC_tran"/>
    <property type="match status" value="1"/>
</dbReference>
<dbReference type="PROSITE" id="PS00211">
    <property type="entry name" value="ABC_TRANSPORTER_1"/>
    <property type="match status" value="1"/>
</dbReference>
<dbReference type="AlphaFoldDB" id="A0A1N7SPC5"/>
<name>A0A1N7SPC5_9BURK</name>
<evidence type="ECO:0000259" key="7">
    <source>
        <dbReference type="PROSITE" id="PS50893"/>
    </source>
</evidence>
<dbReference type="SMART" id="SM00382">
    <property type="entry name" value="AAA"/>
    <property type="match status" value="1"/>
</dbReference>
<evidence type="ECO:0000256" key="6">
    <source>
        <dbReference type="ARBA" id="ARBA00022840"/>
    </source>
</evidence>
<evidence type="ECO:0000313" key="9">
    <source>
        <dbReference type="Proteomes" id="UP000195569"/>
    </source>
</evidence>
<dbReference type="GO" id="GO:0016887">
    <property type="term" value="F:ATP hydrolysis activity"/>
    <property type="evidence" value="ECO:0007669"/>
    <property type="project" value="InterPro"/>
</dbReference>
<evidence type="ECO:0000313" key="8">
    <source>
        <dbReference type="EMBL" id="SIT49301.1"/>
    </source>
</evidence>
<comment type="caution">
    <text evidence="8">The sequence shown here is derived from an EMBL/GenBank/DDBJ whole genome shotgun (WGS) entry which is preliminary data.</text>
</comment>
<dbReference type="PROSITE" id="PS50893">
    <property type="entry name" value="ABC_TRANSPORTER_2"/>
    <property type="match status" value="1"/>
</dbReference>
<dbReference type="InterPro" id="IPR017871">
    <property type="entry name" value="ABC_transporter-like_CS"/>
</dbReference>
<evidence type="ECO:0000256" key="5">
    <source>
        <dbReference type="ARBA" id="ARBA00022741"/>
    </source>
</evidence>
<dbReference type="RefSeq" id="WP_087738367.1">
    <property type="nucleotide sequence ID" value="NZ_CYGY02000068.1"/>
</dbReference>
<feature type="domain" description="ABC transporter" evidence="7">
    <location>
        <begin position="25"/>
        <end position="249"/>
    </location>
</feature>
<dbReference type="InterPro" id="IPR050166">
    <property type="entry name" value="ABC_transporter_ATP-bind"/>
</dbReference>
<protein>
    <recommendedName>
        <fullName evidence="7">ABC transporter domain-containing protein</fullName>
    </recommendedName>
</protein>
<dbReference type="Gene3D" id="3.40.50.300">
    <property type="entry name" value="P-loop containing nucleotide triphosphate hydrolases"/>
    <property type="match status" value="1"/>
</dbReference>
<organism evidence="8 9">
    <name type="scientific">Paraburkholderia piptadeniae</name>
    <dbReference type="NCBI Taxonomy" id="1701573"/>
    <lineage>
        <taxon>Bacteria</taxon>
        <taxon>Pseudomonadati</taxon>
        <taxon>Pseudomonadota</taxon>
        <taxon>Betaproteobacteria</taxon>
        <taxon>Burkholderiales</taxon>
        <taxon>Burkholderiaceae</taxon>
        <taxon>Paraburkholderia</taxon>
    </lineage>
</organism>
<proteinExistence type="inferred from homology"/>
<dbReference type="EMBL" id="CYGY02000068">
    <property type="protein sequence ID" value="SIT49301.1"/>
    <property type="molecule type" value="Genomic_DNA"/>
</dbReference>
<dbReference type="SUPFAM" id="SSF52540">
    <property type="entry name" value="P-loop containing nucleoside triphosphate hydrolases"/>
    <property type="match status" value="1"/>
</dbReference>
<keyword evidence="4" id="KW-0997">Cell inner membrane</keyword>
<dbReference type="CDD" id="cd03293">
    <property type="entry name" value="ABC_NrtD_SsuB_transporters"/>
    <property type="match status" value="1"/>
</dbReference>
<accession>A0A1N7SPC5</accession>
<dbReference type="InterPro" id="IPR003593">
    <property type="entry name" value="AAA+_ATPase"/>
</dbReference>
<sequence length="278" mass="30675">MINANEIPTTQLAGGANVQPAPAKIRVDRLTKQHGALTVLDGITAEIADGTFCCVVGPSGCGKTTLLRILAGLDQPTSGNAEIVRTSNLPLNSVVFQGDSVFPWMTVWDNASYGLRMRGAPQAQIKEVVGHFLDCTGLTRFAHHYPHELSGGMRQRVSIARAFANDAEVLLMDEPFSALDEQNKTILQEELLRIWEQHRKTVLFITHSVDEAVTLGDLIILMTAQPGRIKTVIDVPLARPRNVLELRHNPDFGEIVYRIWGHLREEVAHPGLRRQGRG</sequence>
<dbReference type="GO" id="GO:0005524">
    <property type="term" value="F:ATP binding"/>
    <property type="evidence" value="ECO:0007669"/>
    <property type="project" value="UniProtKB-KW"/>
</dbReference>
<dbReference type="PANTHER" id="PTHR42788:SF13">
    <property type="entry name" value="ALIPHATIC SULFONATES IMPORT ATP-BINDING PROTEIN SSUB"/>
    <property type="match status" value="1"/>
</dbReference>
<keyword evidence="5" id="KW-0547">Nucleotide-binding</keyword>
<dbReference type="Proteomes" id="UP000195569">
    <property type="component" value="Unassembled WGS sequence"/>
</dbReference>
<dbReference type="OrthoDB" id="9783039at2"/>
<keyword evidence="2" id="KW-0813">Transport</keyword>
<evidence type="ECO:0000256" key="4">
    <source>
        <dbReference type="ARBA" id="ARBA00022519"/>
    </source>
</evidence>
<evidence type="ECO:0000256" key="2">
    <source>
        <dbReference type="ARBA" id="ARBA00022448"/>
    </source>
</evidence>
<keyword evidence="6" id="KW-0067">ATP-binding</keyword>
<comment type="similarity">
    <text evidence="1">Belongs to the ABC transporter superfamily.</text>
</comment>
<keyword evidence="9" id="KW-1185">Reference proteome</keyword>
<keyword evidence="4" id="KW-0472">Membrane</keyword>
<keyword evidence="3" id="KW-1003">Cell membrane</keyword>
<evidence type="ECO:0000256" key="1">
    <source>
        <dbReference type="ARBA" id="ARBA00005417"/>
    </source>
</evidence>
<reference evidence="8" key="1">
    <citation type="submission" date="2016-12" db="EMBL/GenBank/DDBJ databases">
        <authorList>
            <person name="Moulin L."/>
        </authorList>
    </citation>
    <scope>NUCLEOTIDE SEQUENCE [LARGE SCALE GENOMIC DNA]</scope>
    <source>
        <strain evidence="8">STM 7183</strain>
    </source>
</reference>
<evidence type="ECO:0000256" key="3">
    <source>
        <dbReference type="ARBA" id="ARBA00022475"/>
    </source>
</evidence>